<dbReference type="InterPro" id="IPR050256">
    <property type="entry name" value="Glycosyltransferase_2"/>
</dbReference>
<dbReference type="AlphaFoldDB" id="A0A1P8WN81"/>
<dbReference type="KEGG" id="fmr:Fuma_05155"/>
<dbReference type="PANTHER" id="PTHR48090">
    <property type="entry name" value="UNDECAPRENYL-PHOSPHATE 4-DEOXY-4-FORMAMIDO-L-ARABINOSE TRANSFERASE-RELATED"/>
    <property type="match status" value="1"/>
</dbReference>
<evidence type="ECO:0000259" key="9">
    <source>
        <dbReference type="Pfam" id="PF00535"/>
    </source>
</evidence>
<evidence type="ECO:0000256" key="6">
    <source>
        <dbReference type="ARBA" id="ARBA00022989"/>
    </source>
</evidence>
<dbReference type="OrthoDB" id="9807778at2"/>
<accession>A0A1P8WN81</accession>
<evidence type="ECO:0000256" key="5">
    <source>
        <dbReference type="ARBA" id="ARBA00022985"/>
    </source>
</evidence>
<dbReference type="InterPro" id="IPR029044">
    <property type="entry name" value="Nucleotide-diphossugar_trans"/>
</dbReference>
<keyword evidence="5" id="KW-0448">Lipopolysaccharide biosynthesis</keyword>
<gene>
    <name evidence="10" type="primary">arnC_6</name>
    <name evidence="10" type="ORF">Fuma_05155</name>
</gene>
<reference evidence="10 11" key="1">
    <citation type="journal article" date="2016" name="Front. Microbiol.">
        <title>Fuerstia marisgermanicae gen. nov., sp. nov., an Unusual Member of the Phylum Planctomycetes from the German Wadden Sea.</title>
        <authorList>
            <person name="Kohn T."/>
            <person name="Heuer A."/>
            <person name="Jogler M."/>
            <person name="Vollmers J."/>
            <person name="Boedeker C."/>
            <person name="Bunk B."/>
            <person name="Rast P."/>
            <person name="Borchert D."/>
            <person name="Glockner I."/>
            <person name="Freese H.M."/>
            <person name="Klenk H.P."/>
            <person name="Overmann J."/>
            <person name="Kaster A.K."/>
            <person name="Rohde M."/>
            <person name="Wiegand S."/>
            <person name="Jogler C."/>
        </authorList>
    </citation>
    <scope>NUCLEOTIDE SEQUENCE [LARGE SCALE GENOMIC DNA]</scope>
    <source>
        <strain evidence="10 11">NH11</strain>
    </source>
</reference>
<keyword evidence="4 8" id="KW-0812">Transmembrane</keyword>
<evidence type="ECO:0000313" key="10">
    <source>
        <dbReference type="EMBL" id="APZ95497.1"/>
    </source>
</evidence>
<evidence type="ECO:0000256" key="1">
    <source>
        <dbReference type="ARBA" id="ARBA00022475"/>
    </source>
</evidence>
<evidence type="ECO:0000313" key="11">
    <source>
        <dbReference type="Proteomes" id="UP000187735"/>
    </source>
</evidence>
<sequence length="330" mass="36472">MLSIIVPVMNEEGSLRQLWDEIVAVAETAVDRFELIFIDDGSTDSSWQVISELIESDSRISGIRFRRNFGKAAALTAGMRAADGDLILMMDADLQDDPAEIPEMLKKIELGFDVVNGWKKRRLDPWHKVYPSKVFNWLVSTMTGLTLHDHNCGLKMFRSDVAAEISIYGELHRFIPVLAFARGFKVTELPVNHRSRQHGESKYGVRRFMRGLLDALTVTFLISFGRRPQHALGAVGLFFFGIGMLGLGYLSLLWCLMHVVPVIAVDPIGGRPLLAYSIAATLLGGQAMSLGLLAELIVAYTGKAKDSYSISERKCSNGQANVTPESTPAQ</sequence>
<keyword evidence="6 8" id="KW-1133">Transmembrane helix</keyword>
<keyword evidence="3 10" id="KW-0808">Transferase</keyword>
<keyword evidence="11" id="KW-1185">Reference proteome</keyword>
<keyword evidence="1" id="KW-1003">Cell membrane</keyword>
<evidence type="ECO:0000256" key="8">
    <source>
        <dbReference type="SAM" id="Phobius"/>
    </source>
</evidence>
<protein>
    <submittedName>
        <fullName evidence="10">Undecaprenyl-phosphate 4-deoxy-4-formamido-L-arabinose transferase</fullName>
        <ecNumber evidence="10">2.4.2.53</ecNumber>
    </submittedName>
</protein>
<name>A0A1P8WN81_9PLAN</name>
<feature type="domain" description="Glycosyltransferase 2-like" evidence="9">
    <location>
        <begin position="3"/>
        <end position="161"/>
    </location>
</feature>
<evidence type="ECO:0000256" key="2">
    <source>
        <dbReference type="ARBA" id="ARBA00022676"/>
    </source>
</evidence>
<feature type="transmembrane region" description="Helical" evidence="8">
    <location>
        <begin position="274"/>
        <end position="300"/>
    </location>
</feature>
<evidence type="ECO:0000256" key="7">
    <source>
        <dbReference type="ARBA" id="ARBA00023136"/>
    </source>
</evidence>
<dbReference type="SUPFAM" id="SSF53448">
    <property type="entry name" value="Nucleotide-diphospho-sugar transferases"/>
    <property type="match status" value="1"/>
</dbReference>
<keyword evidence="7 8" id="KW-0472">Membrane</keyword>
<dbReference type="GO" id="GO:0099621">
    <property type="term" value="F:undecaprenyl-phosphate 4-deoxy-4-formamido-L-arabinose transferase activity"/>
    <property type="evidence" value="ECO:0007669"/>
    <property type="project" value="UniProtKB-EC"/>
</dbReference>
<dbReference type="Gene3D" id="3.90.550.10">
    <property type="entry name" value="Spore Coat Polysaccharide Biosynthesis Protein SpsA, Chain A"/>
    <property type="match status" value="1"/>
</dbReference>
<dbReference type="EC" id="2.4.2.53" evidence="10"/>
<dbReference type="STRING" id="1891926.Fuma_05155"/>
<organism evidence="10 11">
    <name type="scientific">Fuerstiella marisgermanici</name>
    <dbReference type="NCBI Taxonomy" id="1891926"/>
    <lineage>
        <taxon>Bacteria</taxon>
        <taxon>Pseudomonadati</taxon>
        <taxon>Planctomycetota</taxon>
        <taxon>Planctomycetia</taxon>
        <taxon>Planctomycetales</taxon>
        <taxon>Planctomycetaceae</taxon>
        <taxon>Fuerstiella</taxon>
    </lineage>
</organism>
<dbReference type="Proteomes" id="UP000187735">
    <property type="component" value="Chromosome"/>
</dbReference>
<proteinExistence type="predicted"/>
<dbReference type="PANTHER" id="PTHR48090:SF3">
    <property type="entry name" value="UNDECAPRENYL-PHOSPHATE 4-DEOXY-4-FORMAMIDO-L-ARABINOSE TRANSFERASE"/>
    <property type="match status" value="1"/>
</dbReference>
<keyword evidence="2 10" id="KW-0328">Glycosyltransferase</keyword>
<evidence type="ECO:0000256" key="3">
    <source>
        <dbReference type="ARBA" id="ARBA00022679"/>
    </source>
</evidence>
<dbReference type="CDD" id="cd04187">
    <property type="entry name" value="DPM1_like_bac"/>
    <property type="match status" value="1"/>
</dbReference>
<evidence type="ECO:0000256" key="4">
    <source>
        <dbReference type="ARBA" id="ARBA00022692"/>
    </source>
</evidence>
<dbReference type="GO" id="GO:0009103">
    <property type="term" value="P:lipopolysaccharide biosynthetic process"/>
    <property type="evidence" value="ECO:0007669"/>
    <property type="project" value="UniProtKB-KW"/>
</dbReference>
<dbReference type="RefSeq" id="WP_077026653.1">
    <property type="nucleotide sequence ID" value="NZ_CP017641.1"/>
</dbReference>
<dbReference type="EMBL" id="CP017641">
    <property type="protein sequence ID" value="APZ95497.1"/>
    <property type="molecule type" value="Genomic_DNA"/>
</dbReference>
<dbReference type="InterPro" id="IPR001173">
    <property type="entry name" value="Glyco_trans_2-like"/>
</dbReference>
<dbReference type="Pfam" id="PF00535">
    <property type="entry name" value="Glycos_transf_2"/>
    <property type="match status" value="1"/>
</dbReference>
<feature type="transmembrane region" description="Helical" evidence="8">
    <location>
        <begin position="231"/>
        <end position="254"/>
    </location>
</feature>
<dbReference type="GO" id="GO:0005886">
    <property type="term" value="C:plasma membrane"/>
    <property type="evidence" value="ECO:0007669"/>
    <property type="project" value="TreeGrafter"/>
</dbReference>